<reference evidence="1 2" key="1">
    <citation type="submission" date="2019-04" db="EMBL/GenBank/DDBJ databases">
        <title>Aspergillus burnettii sp. nov., novel species from soil in southeast Queensland.</title>
        <authorList>
            <person name="Gilchrist C.L.M."/>
            <person name="Pitt J.I."/>
            <person name="Lange L."/>
            <person name="Lacey H.J."/>
            <person name="Vuong D."/>
            <person name="Midgley D.J."/>
            <person name="Greenfield P."/>
            <person name="Bradbury M."/>
            <person name="Lacey E."/>
            <person name="Busk P.K."/>
            <person name="Pilgaard B."/>
            <person name="Chooi Y.H."/>
            <person name="Piggott A.M."/>
        </authorList>
    </citation>
    <scope>NUCLEOTIDE SEQUENCE [LARGE SCALE GENOMIC DNA]</scope>
    <source>
        <strain evidence="1 2">FRR 5400</strain>
    </source>
</reference>
<dbReference type="AlphaFoldDB" id="A0A8H6EB99"/>
<organism evidence="1 2">
    <name type="scientific">Petromyces alliaceus</name>
    <name type="common">Aspergillus alliaceus</name>
    <dbReference type="NCBI Taxonomy" id="209559"/>
    <lineage>
        <taxon>Eukaryota</taxon>
        <taxon>Fungi</taxon>
        <taxon>Dikarya</taxon>
        <taxon>Ascomycota</taxon>
        <taxon>Pezizomycotina</taxon>
        <taxon>Eurotiomycetes</taxon>
        <taxon>Eurotiomycetidae</taxon>
        <taxon>Eurotiales</taxon>
        <taxon>Aspergillaceae</taxon>
        <taxon>Aspergillus</taxon>
        <taxon>Aspergillus subgen. Circumdati</taxon>
    </lineage>
</organism>
<name>A0A8H6EB99_PETAA</name>
<protein>
    <submittedName>
        <fullName evidence="1">Uncharacterized protein</fullName>
    </submittedName>
</protein>
<evidence type="ECO:0000313" key="2">
    <source>
        <dbReference type="Proteomes" id="UP000541154"/>
    </source>
</evidence>
<comment type="caution">
    <text evidence="1">The sequence shown here is derived from an EMBL/GenBank/DDBJ whole genome shotgun (WGS) entry which is preliminary data.</text>
</comment>
<dbReference type="EMBL" id="SPNV01000018">
    <property type="protein sequence ID" value="KAF5865533.1"/>
    <property type="molecule type" value="Genomic_DNA"/>
</dbReference>
<accession>A0A8H6EB99</accession>
<gene>
    <name evidence="1" type="ORF">ETB97_003377</name>
</gene>
<evidence type="ECO:0000313" key="1">
    <source>
        <dbReference type="EMBL" id="KAF5865533.1"/>
    </source>
</evidence>
<keyword evidence="2" id="KW-1185">Reference proteome</keyword>
<dbReference type="Proteomes" id="UP000541154">
    <property type="component" value="Unassembled WGS sequence"/>
</dbReference>
<sequence length="216" mass="23885">MGFLQLIPAEHLYAFYKTETRILTLVAEGQSKEFTSNIEFAQQTVPGLFKFDLEGWVGPLTGKSVSYKREQNFHISIPSQIHSVIIVDANHPHGQQVPIQYIPHPTDGSGDKSTVKHTAVATEQPAMIPETEHLFAQLGTRFSIKESKKTASSTGSISIKVDKDYLKMADAAIKGENIVWTFDPIKVGTTQVVVVEFGGHPNYVTKKTYDVNIIVA</sequence>
<proteinExistence type="predicted"/>